<dbReference type="Proteomes" id="UP001214854">
    <property type="component" value="Unassembled WGS sequence"/>
</dbReference>
<reference evidence="3 4" key="1">
    <citation type="submission" date="2023-01" db="EMBL/GenBank/DDBJ databases">
        <title>Novel species of the genus Asticcacaulis isolated from rivers.</title>
        <authorList>
            <person name="Lu H."/>
        </authorList>
    </citation>
    <scope>NUCLEOTIDE SEQUENCE [LARGE SCALE GENOMIC DNA]</scope>
    <source>
        <strain evidence="3 4">BYS171W</strain>
    </source>
</reference>
<gene>
    <name evidence="3" type="ORF">PQU92_15160</name>
</gene>
<dbReference type="InterPro" id="IPR002477">
    <property type="entry name" value="Peptidoglycan-bd-like"/>
</dbReference>
<dbReference type="SUPFAM" id="SSF47090">
    <property type="entry name" value="PGBD-like"/>
    <property type="match status" value="1"/>
</dbReference>
<name>A0ABT5HXF5_9CAUL</name>
<comment type="caution">
    <text evidence="3">The sequence shown here is derived from an EMBL/GenBank/DDBJ whole genome shotgun (WGS) entry which is preliminary data.</text>
</comment>
<dbReference type="RefSeq" id="WP_272749095.1">
    <property type="nucleotide sequence ID" value="NZ_JAQQKX010000014.1"/>
</dbReference>
<keyword evidence="1" id="KW-0812">Transmembrane</keyword>
<dbReference type="InterPro" id="IPR036366">
    <property type="entry name" value="PGBDSf"/>
</dbReference>
<keyword evidence="1" id="KW-1133">Transmembrane helix</keyword>
<feature type="transmembrane region" description="Helical" evidence="1">
    <location>
        <begin position="12"/>
        <end position="30"/>
    </location>
</feature>
<keyword evidence="1" id="KW-0472">Membrane</keyword>
<protein>
    <submittedName>
        <fullName evidence="3">Peptidoglycan-binding domain-containing protein</fullName>
    </submittedName>
</protein>
<feature type="domain" description="Peptidoglycan binding-like" evidence="2">
    <location>
        <begin position="60"/>
        <end position="93"/>
    </location>
</feature>
<sequence>MPALGSDKRLKITTAAFIGVAVAVIVWGAMHQSPPAAPAGLAKTPVAVKSETRPETRPDTILNIQKLLTRLGYAPGPADGVLNARTELAIAQFKVDTGATFQVTDYEAVLTALVSAVSAEPTR</sequence>
<evidence type="ECO:0000313" key="4">
    <source>
        <dbReference type="Proteomes" id="UP001214854"/>
    </source>
</evidence>
<evidence type="ECO:0000259" key="2">
    <source>
        <dbReference type="Pfam" id="PF01471"/>
    </source>
</evidence>
<organism evidence="3 4">
    <name type="scientific">Asticcacaulis aquaticus</name>
    <dbReference type="NCBI Taxonomy" id="2984212"/>
    <lineage>
        <taxon>Bacteria</taxon>
        <taxon>Pseudomonadati</taxon>
        <taxon>Pseudomonadota</taxon>
        <taxon>Alphaproteobacteria</taxon>
        <taxon>Caulobacterales</taxon>
        <taxon>Caulobacteraceae</taxon>
        <taxon>Asticcacaulis</taxon>
    </lineage>
</organism>
<keyword evidence="4" id="KW-1185">Reference proteome</keyword>
<evidence type="ECO:0000256" key="1">
    <source>
        <dbReference type="SAM" id="Phobius"/>
    </source>
</evidence>
<evidence type="ECO:0000313" key="3">
    <source>
        <dbReference type="EMBL" id="MDC7684623.1"/>
    </source>
</evidence>
<dbReference type="Gene3D" id="1.10.101.10">
    <property type="entry name" value="PGBD-like superfamily/PGBD"/>
    <property type="match status" value="1"/>
</dbReference>
<dbReference type="Pfam" id="PF01471">
    <property type="entry name" value="PG_binding_1"/>
    <property type="match status" value="1"/>
</dbReference>
<proteinExistence type="predicted"/>
<dbReference type="EMBL" id="JAQQKX010000014">
    <property type="protein sequence ID" value="MDC7684623.1"/>
    <property type="molecule type" value="Genomic_DNA"/>
</dbReference>
<accession>A0ABT5HXF5</accession>
<dbReference type="InterPro" id="IPR036365">
    <property type="entry name" value="PGBD-like_sf"/>
</dbReference>